<dbReference type="AlphaFoldDB" id="A0A238J3Z9"/>
<evidence type="ECO:0000313" key="4">
    <source>
        <dbReference type="Proteomes" id="UP000201838"/>
    </source>
</evidence>
<evidence type="ECO:0000313" key="3">
    <source>
        <dbReference type="EMBL" id="SMX25418.1"/>
    </source>
</evidence>
<evidence type="ECO:0000256" key="2">
    <source>
        <dbReference type="SAM" id="SignalP"/>
    </source>
</evidence>
<keyword evidence="2" id="KW-0732">Signal</keyword>
<feature type="transmembrane region" description="Helical" evidence="1">
    <location>
        <begin position="80"/>
        <end position="101"/>
    </location>
</feature>
<evidence type="ECO:0000256" key="1">
    <source>
        <dbReference type="SAM" id="Phobius"/>
    </source>
</evidence>
<dbReference type="RefSeq" id="WP_093975609.1">
    <property type="nucleotide sequence ID" value="NZ_FXXQ01000016.1"/>
</dbReference>
<dbReference type="Proteomes" id="UP000201838">
    <property type="component" value="Unassembled WGS sequence"/>
</dbReference>
<keyword evidence="4" id="KW-1185">Reference proteome</keyword>
<organism evidence="3 4">
    <name type="scientific">Boseongicola aestuarii</name>
    <dbReference type="NCBI Taxonomy" id="1470561"/>
    <lineage>
        <taxon>Bacteria</taxon>
        <taxon>Pseudomonadati</taxon>
        <taxon>Pseudomonadota</taxon>
        <taxon>Alphaproteobacteria</taxon>
        <taxon>Rhodobacterales</taxon>
        <taxon>Paracoccaceae</taxon>
        <taxon>Boseongicola</taxon>
    </lineage>
</organism>
<accession>A0A238J3Z9</accession>
<feature type="signal peptide" evidence="2">
    <location>
        <begin position="1"/>
        <end position="31"/>
    </location>
</feature>
<proteinExistence type="predicted"/>
<reference evidence="4" key="1">
    <citation type="submission" date="2017-05" db="EMBL/GenBank/DDBJ databases">
        <authorList>
            <person name="Rodrigo-Torres L."/>
            <person name="Arahal R. D."/>
            <person name="Lucena T."/>
        </authorList>
    </citation>
    <scope>NUCLEOTIDE SEQUENCE [LARGE SCALE GENOMIC DNA]</scope>
    <source>
        <strain evidence="4">CECT 8489</strain>
    </source>
</reference>
<dbReference type="OrthoDB" id="9929167at2"/>
<dbReference type="EMBL" id="FXXQ01000016">
    <property type="protein sequence ID" value="SMX25418.1"/>
    <property type="molecule type" value="Genomic_DNA"/>
</dbReference>
<name>A0A238J3Z9_9RHOB</name>
<protein>
    <submittedName>
        <fullName evidence="3">Uncharacterized protein</fullName>
    </submittedName>
</protein>
<keyword evidence="1" id="KW-0812">Transmembrane</keyword>
<gene>
    <name evidence="3" type="ORF">BOA8489_03561</name>
</gene>
<sequence length="111" mass="11643">MNHSIAWYLAIACLTLLVSPLAIVSSQAGQADPADLYIIVDGGGSSLSQRNLISYGASEVGPFRGLLAKMIHAPPSSRTLLLQAGYVMVPASTLAAICGITKDRTTLTRKN</sequence>
<keyword evidence="1" id="KW-1133">Transmembrane helix</keyword>
<feature type="chain" id="PRO_5012963718" evidence="2">
    <location>
        <begin position="32"/>
        <end position="111"/>
    </location>
</feature>
<keyword evidence="1" id="KW-0472">Membrane</keyword>